<proteinExistence type="predicted"/>
<gene>
    <name evidence="1" type="ORF">PHLCEN_2v13309</name>
</gene>
<name>A0A2R6NES1_9APHY</name>
<organism evidence="1 2">
    <name type="scientific">Hermanssonia centrifuga</name>
    <dbReference type="NCBI Taxonomy" id="98765"/>
    <lineage>
        <taxon>Eukaryota</taxon>
        <taxon>Fungi</taxon>
        <taxon>Dikarya</taxon>
        <taxon>Basidiomycota</taxon>
        <taxon>Agaricomycotina</taxon>
        <taxon>Agaricomycetes</taxon>
        <taxon>Polyporales</taxon>
        <taxon>Meruliaceae</taxon>
        <taxon>Hermanssonia</taxon>
    </lineage>
</organism>
<dbReference type="EMBL" id="MLYV02001312">
    <property type="protein sequence ID" value="PSR70811.1"/>
    <property type="molecule type" value="Genomic_DNA"/>
</dbReference>
<dbReference type="Proteomes" id="UP000186601">
    <property type="component" value="Unassembled WGS sequence"/>
</dbReference>
<evidence type="ECO:0000313" key="1">
    <source>
        <dbReference type="EMBL" id="PSR70811.1"/>
    </source>
</evidence>
<protein>
    <recommendedName>
        <fullName evidence="3">F-box domain-containing protein</fullName>
    </recommendedName>
</protein>
<evidence type="ECO:0000313" key="2">
    <source>
        <dbReference type="Proteomes" id="UP000186601"/>
    </source>
</evidence>
<dbReference type="AlphaFoldDB" id="A0A2R6NES1"/>
<evidence type="ECO:0008006" key="3">
    <source>
        <dbReference type="Google" id="ProtNLM"/>
    </source>
</evidence>
<accession>A0A2R6NES1</accession>
<comment type="caution">
    <text evidence="1">The sequence shown here is derived from an EMBL/GenBank/DDBJ whole genome shotgun (WGS) entry which is preliminary data.</text>
</comment>
<sequence length="393" mass="44141">MSDVPEAICIPSFPVELTDNIIDQLYTDKATLSSCTLVSRSWLSRSRHHLFAKVQVLGFKTHFPPFIEFLTQADGGPRINPPACILIKHLCLDGRESEFGSLGPLTTTMLKTLLSNLPNLLDLDICGVELKWIAPDTDPHDGQPDPVNLDSLTLDAFTPSSFTDPSDLVLSLCFFSSINLLRISSPVYATDIPEDPRVVAAHPSLVTTQPYFPSRLEISSIEVCDASVNRHYDEDTLSTMLLTAYNLPACTALTNLTLRMSTMSPLPLLDRRYRQHQSHNDMIFRAASVLAIYAPATLQTVTLDILFDGDYMHLNRLYSMVEDMAQGLLWLQSVITKHKGPKLCIRWNGLQESVRHEEEREEVEDELCPLRETEGLKLILPFHKFLSAFVNNE</sequence>
<reference evidence="1 2" key="1">
    <citation type="submission" date="2018-02" db="EMBL/GenBank/DDBJ databases">
        <title>Genome sequence of the basidiomycete white-rot fungus Phlebia centrifuga.</title>
        <authorList>
            <person name="Granchi Z."/>
            <person name="Peng M."/>
            <person name="de Vries R.P."/>
            <person name="Hilden K."/>
            <person name="Makela M.R."/>
            <person name="Grigoriev I."/>
            <person name="Riley R."/>
        </authorList>
    </citation>
    <scope>NUCLEOTIDE SEQUENCE [LARGE SCALE GENOMIC DNA]</scope>
    <source>
        <strain evidence="1 2">FBCC195</strain>
    </source>
</reference>
<keyword evidence="2" id="KW-1185">Reference proteome</keyword>
<dbReference type="OrthoDB" id="3070253at2759"/>